<feature type="domain" description="BTB" evidence="1">
    <location>
        <begin position="74"/>
        <end position="145"/>
    </location>
</feature>
<dbReference type="PANTHER" id="PTHR24410">
    <property type="entry name" value="HL07962P-RELATED"/>
    <property type="match status" value="1"/>
</dbReference>
<dbReference type="EMBL" id="JAFCMP010000001">
    <property type="protein sequence ID" value="KAG5193147.1"/>
    <property type="molecule type" value="Genomic_DNA"/>
</dbReference>
<accession>A0A835ZJ81</accession>
<dbReference type="InterPro" id="IPR051481">
    <property type="entry name" value="BTB-POZ/Galectin-3-binding"/>
</dbReference>
<dbReference type="InterPro" id="IPR000210">
    <property type="entry name" value="BTB/POZ_dom"/>
</dbReference>
<comment type="caution">
    <text evidence="2">The sequence shown here is derived from an EMBL/GenBank/DDBJ whole genome shotgun (WGS) entry which is preliminary data.</text>
</comment>
<gene>
    <name evidence="2" type="ORF">JKP88DRAFT_240785</name>
</gene>
<dbReference type="SUPFAM" id="SSF54695">
    <property type="entry name" value="POZ domain"/>
    <property type="match status" value="1"/>
</dbReference>
<evidence type="ECO:0000259" key="1">
    <source>
        <dbReference type="PROSITE" id="PS50097"/>
    </source>
</evidence>
<dbReference type="Proteomes" id="UP000664859">
    <property type="component" value="Unassembled WGS sequence"/>
</dbReference>
<name>A0A835ZJ81_9STRA</name>
<protein>
    <recommendedName>
        <fullName evidence="1">BTB domain-containing protein</fullName>
    </recommendedName>
</protein>
<evidence type="ECO:0000313" key="3">
    <source>
        <dbReference type="Proteomes" id="UP000664859"/>
    </source>
</evidence>
<keyword evidence="3" id="KW-1185">Reference proteome</keyword>
<dbReference type="OrthoDB" id="6359816at2759"/>
<dbReference type="PANTHER" id="PTHR24410:SF23">
    <property type="entry name" value="BTB DOMAIN-CONTAINING PROTEIN-RELATED"/>
    <property type="match status" value="1"/>
</dbReference>
<reference evidence="2" key="1">
    <citation type="submission" date="2021-02" db="EMBL/GenBank/DDBJ databases">
        <title>First Annotated Genome of the Yellow-green Alga Tribonema minus.</title>
        <authorList>
            <person name="Mahan K.M."/>
        </authorList>
    </citation>
    <scope>NUCLEOTIDE SEQUENCE</scope>
    <source>
        <strain evidence="2">UTEX B ZZ1240</strain>
    </source>
</reference>
<dbReference type="Pfam" id="PF00651">
    <property type="entry name" value="BTB"/>
    <property type="match status" value="1"/>
</dbReference>
<dbReference type="AlphaFoldDB" id="A0A835ZJ81"/>
<dbReference type="CDD" id="cd18186">
    <property type="entry name" value="BTB_POZ_ZBTB_KLHL-like"/>
    <property type="match status" value="1"/>
</dbReference>
<dbReference type="SMART" id="SM00225">
    <property type="entry name" value="BTB"/>
    <property type="match status" value="1"/>
</dbReference>
<dbReference type="Gene3D" id="3.30.710.10">
    <property type="entry name" value="Potassium Channel Kv1.1, Chain A"/>
    <property type="match status" value="1"/>
</dbReference>
<sequence>MPLDAEAPKQQSLQQRQREAARAVQAALEAATRSGVQILVTGATAIPIPLTLPTDPMQWSEAEALAHFGDADTCDCVLRAGRHRHWVHKARLSRASEFFDKLFNGPFRESREALVTLQGLPHADPPLALARVLEHLYTGQLYPRALKHDVIAQVASNAHYLGATLLYDTCVAHLAQHWAQVLAACGTSGASAMTPALREDVLQALNTASDRAKFKAAYKSALYANTGRALAFTTQKLTNELEWASPAGHLSVEEWIQWVCKSGLVTDEMLEDIELKVALERQEYARKTAAQRAQQLSQARASQQKAEAQRAARIQARAAKRRRSERAFALRQVLRIDQAWWAGYEGVTDAVVVHVDRRRRRVHLVCPGVFEGGERARFDALLPDFVAAFRGDAALHTRAGCAGWASVMEQVFELPFDSPIIQ</sequence>
<organism evidence="2 3">
    <name type="scientific">Tribonema minus</name>
    <dbReference type="NCBI Taxonomy" id="303371"/>
    <lineage>
        <taxon>Eukaryota</taxon>
        <taxon>Sar</taxon>
        <taxon>Stramenopiles</taxon>
        <taxon>Ochrophyta</taxon>
        <taxon>PX clade</taxon>
        <taxon>Xanthophyceae</taxon>
        <taxon>Tribonematales</taxon>
        <taxon>Tribonemataceae</taxon>
        <taxon>Tribonema</taxon>
    </lineage>
</organism>
<dbReference type="InterPro" id="IPR011333">
    <property type="entry name" value="SKP1/BTB/POZ_sf"/>
</dbReference>
<dbReference type="PROSITE" id="PS50097">
    <property type="entry name" value="BTB"/>
    <property type="match status" value="1"/>
</dbReference>
<proteinExistence type="predicted"/>
<evidence type="ECO:0000313" key="2">
    <source>
        <dbReference type="EMBL" id="KAG5193147.1"/>
    </source>
</evidence>